<dbReference type="PANTHER" id="PTHR13847:SF129">
    <property type="entry name" value="FAD DEPENDENT OXIDOREDUCTASE"/>
    <property type="match status" value="1"/>
</dbReference>
<feature type="region of interest" description="Disordered" evidence="1">
    <location>
        <begin position="1"/>
        <end position="28"/>
    </location>
</feature>
<proteinExistence type="predicted"/>
<dbReference type="Pfam" id="PF01266">
    <property type="entry name" value="DAO"/>
    <property type="match status" value="1"/>
</dbReference>
<dbReference type="PANTHER" id="PTHR13847">
    <property type="entry name" value="SARCOSINE DEHYDROGENASE-RELATED"/>
    <property type="match status" value="1"/>
</dbReference>
<keyword evidence="4" id="KW-1185">Reference proteome</keyword>
<feature type="domain" description="FAD dependent oxidoreductase" evidence="2">
    <location>
        <begin position="54"/>
        <end position="434"/>
    </location>
</feature>
<name>A0ABR1YIM7_9PEZI</name>
<comment type="caution">
    <text evidence="3">The sequence shown here is derived from an EMBL/GenBank/DDBJ whole genome shotgun (WGS) entry which is preliminary data.</text>
</comment>
<dbReference type="SUPFAM" id="SSF51905">
    <property type="entry name" value="FAD/NAD(P)-binding domain"/>
    <property type="match status" value="1"/>
</dbReference>
<evidence type="ECO:0000313" key="4">
    <source>
        <dbReference type="Proteomes" id="UP001492380"/>
    </source>
</evidence>
<dbReference type="Gene3D" id="3.50.50.60">
    <property type="entry name" value="FAD/NAD(P)-binding domain"/>
    <property type="match status" value="1"/>
</dbReference>
<dbReference type="InterPro" id="IPR036188">
    <property type="entry name" value="FAD/NAD-bd_sf"/>
</dbReference>
<gene>
    <name evidence="3" type="ORF">HDK90DRAFT_439762</name>
</gene>
<dbReference type="Gene3D" id="3.30.9.10">
    <property type="entry name" value="D-Amino Acid Oxidase, subunit A, domain 2"/>
    <property type="match status" value="1"/>
</dbReference>
<dbReference type="Proteomes" id="UP001492380">
    <property type="component" value="Unassembled WGS sequence"/>
</dbReference>
<accession>A0ABR1YIM7</accession>
<sequence>MASTSSSSNPDPSSSSHRPAGLPVPNSTKSFWHSEPNQFLLGHRTTEDLPAEADVVIIGSGITGTSAARFLAEDDRAKGRSVVLLEAREACWGATGRNGGHCQVLPVARDIDVTRFEVLNYNAVRSYIETNNIACEWRSLAGTRAYFDAAAFAVANDEVKALKEKDPELGKLVEIVTDKEKLAAIRIPKAVGATLTFSAASLWPYKLVTFILEKLVKEGKLNLQTNTPVHRVSFSEDEDAEFPNTLHTSRGSIRAKKLIVATNGYSSAILPPFADLIVPVRGEMSALLPPKGAPRLPNSYGLCGQPGQPAHNDDYLNQRPYEGVPNPAGHYMFGGGEGGGKHEYIGVWDDSAIDEGMAAWLRKTLLQSCDLGGETEGLDELTATHQWTGIMGYSRDNVPWVGKVPGLRAAYISAGYTGHGMPNGTLCGKAVVDLLLSEEAGLDPGAARDKVVKDVGLPRSYLVTDERLTAARALPTVHEAEAMGAIGNHARQAQEMAEKGASAAAAHL</sequence>
<evidence type="ECO:0000259" key="2">
    <source>
        <dbReference type="Pfam" id="PF01266"/>
    </source>
</evidence>
<dbReference type="EMBL" id="JBBWRZ010000008">
    <property type="protein sequence ID" value="KAK8230571.1"/>
    <property type="molecule type" value="Genomic_DNA"/>
</dbReference>
<evidence type="ECO:0000313" key="3">
    <source>
        <dbReference type="EMBL" id="KAK8230571.1"/>
    </source>
</evidence>
<evidence type="ECO:0000256" key="1">
    <source>
        <dbReference type="SAM" id="MobiDB-lite"/>
    </source>
</evidence>
<organism evidence="3 4">
    <name type="scientific">Phyllosticta capitalensis</name>
    <dbReference type="NCBI Taxonomy" id="121624"/>
    <lineage>
        <taxon>Eukaryota</taxon>
        <taxon>Fungi</taxon>
        <taxon>Dikarya</taxon>
        <taxon>Ascomycota</taxon>
        <taxon>Pezizomycotina</taxon>
        <taxon>Dothideomycetes</taxon>
        <taxon>Dothideomycetes incertae sedis</taxon>
        <taxon>Botryosphaeriales</taxon>
        <taxon>Phyllostictaceae</taxon>
        <taxon>Phyllosticta</taxon>
    </lineage>
</organism>
<reference evidence="3 4" key="1">
    <citation type="submission" date="2024-04" db="EMBL/GenBank/DDBJ databases">
        <title>Phyllosticta paracitricarpa is synonymous to the EU quarantine fungus P. citricarpa based on phylogenomic analyses.</title>
        <authorList>
            <consortium name="Lawrence Berkeley National Laboratory"/>
            <person name="Van Ingen-Buijs V.A."/>
            <person name="Van Westerhoven A.C."/>
            <person name="Haridas S."/>
            <person name="Skiadas P."/>
            <person name="Martin F."/>
            <person name="Groenewald J.Z."/>
            <person name="Crous P.W."/>
            <person name="Seidl M.F."/>
        </authorList>
    </citation>
    <scope>NUCLEOTIDE SEQUENCE [LARGE SCALE GENOMIC DNA]</scope>
    <source>
        <strain evidence="3 4">CBS 123374</strain>
    </source>
</reference>
<protein>
    <submittedName>
        <fullName evidence="3">FAD dependent oxidoreductase-like protein</fullName>
    </submittedName>
</protein>
<feature type="compositionally biased region" description="Low complexity" evidence="1">
    <location>
        <begin position="1"/>
        <end position="16"/>
    </location>
</feature>
<dbReference type="InterPro" id="IPR006076">
    <property type="entry name" value="FAD-dep_OxRdtase"/>
</dbReference>